<proteinExistence type="predicted"/>
<evidence type="ECO:0000313" key="2">
    <source>
        <dbReference type="EMBL" id="KAF7372141.1"/>
    </source>
</evidence>
<evidence type="ECO:0000256" key="1">
    <source>
        <dbReference type="SAM" id="SignalP"/>
    </source>
</evidence>
<accession>A0A8H6Z9C6</accession>
<dbReference type="Proteomes" id="UP000620124">
    <property type="component" value="Unassembled WGS sequence"/>
</dbReference>
<feature type="signal peptide" evidence="1">
    <location>
        <begin position="1"/>
        <end position="19"/>
    </location>
</feature>
<gene>
    <name evidence="2" type="ORF">MVEN_00073000</name>
</gene>
<dbReference type="EMBL" id="JACAZI010000001">
    <property type="protein sequence ID" value="KAF7372141.1"/>
    <property type="molecule type" value="Genomic_DNA"/>
</dbReference>
<evidence type="ECO:0000313" key="3">
    <source>
        <dbReference type="Proteomes" id="UP000620124"/>
    </source>
</evidence>
<name>A0A8H6Z9C6_9AGAR</name>
<dbReference type="AlphaFoldDB" id="A0A8H6Z9C6"/>
<organism evidence="2 3">
    <name type="scientific">Mycena venus</name>
    <dbReference type="NCBI Taxonomy" id="2733690"/>
    <lineage>
        <taxon>Eukaryota</taxon>
        <taxon>Fungi</taxon>
        <taxon>Dikarya</taxon>
        <taxon>Basidiomycota</taxon>
        <taxon>Agaricomycotina</taxon>
        <taxon>Agaricomycetes</taxon>
        <taxon>Agaricomycetidae</taxon>
        <taxon>Agaricales</taxon>
        <taxon>Marasmiineae</taxon>
        <taxon>Mycenaceae</taxon>
        <taxon>Mycena</taxon>
    </lineage>
</organism>
<keyword evidence="1" id="KW-0732">Signal</keyword>
<keyword evidence="3" id="KW-1185">Reference proteome</keyword>
<sequence length="199" mass="21354">MAPFLALLPLLDYVGGLHGAMEDLTPAVYAPAVHAPARELGSAARDCWLAYMRGFRSLLGSDITCSWGPSPGSRSFSPVHDYRITTMASSARSTSLTAPWTTPVRSACPTTCTSSSHPPSIYRICRNQLTSLYVGRGRSVPIGRRPGAASSGHATLSNVDLGVTLLPTYAAKSSIGGLPQIRRRWVHIPRCMEGDWLSL</sequence>
<comment type="caution">
    <text evidence="2">The sequence shown here is derived from an EMBL/GenBank/DDBJ whole genome shotgun (WGS) entry which is preliminary data.</text>
</comment>
<reference evidence="2" key="1">
    <citation type="submission" date="2020-05" db="EMBL/GenBank/DDBJ databases">
        <title>Mycena genomes resolve the evolution of fungal bioluminescence.</title>
        <authorList>
            <person name="Tsai I.J."/>
        </authorList>
    </citation>
    <scope>NUCLEOTIDE SEQUENCE</scope>
    <source>
        <strain evidence="2">CCC161011</strain>
    </source>
</reference>
<evidence type="ECO:0008006" key="4">
    <source>
        <dbReference type="Google" id="ProtNLM"/>
    </source>
</evidence>
<feature type="chain" id="PRO_5034730520" description="Secreted protein" evidence="1">
    <location>
        <begin position="20"/>
        <end position="199"/>
    </location>
</feature>
<protein>
    <recommendedName>
        <fullName evidence="4">Secreted protein</fullName>
    </recommendedName>
</protein>